<gene>
    <name evidence="1" type="ORF">J2S42_000438</name>
</gene>
<name>A0AAE4AVB3_9ACTN</name>
<accession>A0AAE4AVB3</accession>
<organism evidence="1 2">
    <name type="scientific">Catenuloplanes indicus</name>
    <dbReference type="NCBI Taxonomy" id="137267"/>
    <lineage>
        <taxon>Bacteria</taxon>
        <taxon>Bacillati</taxon>
        <taxon>Actinomycetota</taxon>
        <taxon>Actinomycetes</taxon>
        <taxon>Micromonosporales</taxon>
        <taxon>Micromonosporaceae</taxon>
        <taxon>Catenuloplanes</taxon>
    </lineage>
</organism>
<proteinExistence type="predicted"/>
<dbReference type="EMBL" id="JAUSUZ010000001">
    <property type="protein sequence ID" value="MDQ0363769.1"/>
    <property type="molecule type" value="Genomic_DNA"/>
</dbReference>
<sequence length="104" mass="11291">MAHEDDAGLVSDRFPRFAAELADALRAAGEGRLADQVAGLRVVQECGCDDDFCRSFYTAPPPDGAYGPGHRCVTPTPERAGMFVLDVVDDEIMYVEALTRARLD</sequence>
<keyword evidence="2" id="KW-1185">Reference proteome</keyword>
<evidence type="ECO:0000313" key="2">
    <source>
        <dbReference type="Proteomes" id="UP001240236"/>
    </source>
</evidence>
<reference evidence="1 2" key="1">
    <citation type="submission" date="2023-07" db="EMBL/GenBank/DDBJ databases">
        <title>Sequencing the genomes of 1000 actinobacteria strains.</title>
        <authorList>
            <person name="Klenk H.-P."/>
        </authorList>
    </citation>
    <scope>NUCLEOTIDE SEQUENCE [LARGE SCALE GENOMIC DNA]</scope>
    <source>
        <strain evidence="1 2">DSM 44709</strain>
    </source>
</reference>
<dbReference type="AlphaFoldDB" id="A0AAE4AVB3"/>
<comment type="caution">
    <text evidence="1">The sequence shown here is derived from an EMBL/GenBank/DDBJ whole genome shotgun (WGS) entry which is preliminary data.</text>
</comment>
<protein>
    <submittedName>
        <fullName evidence="1">Uncharacterized protein</fullName>
    </submittedName>
</protein>
<dbReference type="RefSeq" id="WP_307234655.1">
    <property type="nucleotide sequence ID" value="NZ_JAUSUZ010000001.1"/>
</dbReference>
<dbReference type="Proteomes" id="UP001240236">
    <property type="component" value="Unassembled WGS sequence"/>
</dbReference>
<evidence type="ECO:0000313" key="1">
    <source>
        <dbReference type="EMBL" id="MDQ0363769.1"/>
    </source>
</evidence>